<dbReference type="EMBL" id="JAJOMB010000003">
    <property type="protein sequence ID" value="MCD5310811.1"/>
    <property type="molecule type" value="Genomic_DNA"/>
</dbReference>
<evidence type="ECO:0000313" key="2">
    <source>
        <dbReference type="Proteomes" id="UP001138997"/>
    </source>
</evidence>
<dbReference type="Proteomes" id="UP001138997">
    <property type="component" value="Unassembled WGS sequence"/>
</dbReference>
<accession>A0A9X1ST21</accession>
<dbReference type="AlphaFoldDB" id="A0A9X1ST21"/>
<reference evidence="1" key="1">
    <citation type="submission" date="2021-11" db="EMBL/GenBank/DDBJ databases">
        <title>Streptomyces corallinus and Kineosporia corallina sp. nov., two new coral-derived marine actinobacteria.</title>
        <authorList>
            <person name="Buangrab K."/>
            <person name="Sutthacheep M."/>
            <person name="Yeemin T."/>
            <person name="Harunari E."/>
            <person name="Igarashi Y."/>
            <person name="Sripreechasak P."/>
            <person name="Kanchanasin P."/>
            <person name="Tanasupawat S."/>
            <person name="Phongsopitanun W."/>
        </authorList>
    </citation>
    <scope>NUCLEOTIDE SEQUENCE</scope>
    <source>
        <strain evidence="1">JCM 31032</strain>
    </source>
</reference>
<comment type="caution">
    <text evidence="1">The sequence shown here is derived from an EMBL/GenBank/DDBJ whole genome shotgun (WGS) entry which is preliminary data.</text>
</comment>
<organism evidence="1 2">
    <name type="scientific">Kineosporia babensis</name>
    <dbReference type="NCBI Taxonomy" id="499548"/>
    <lineage>
        <taxon>Bacteria</taxon>
        <taxon>Bacillati</taxon>
        <taxon>Actinomycetota</taxon>
        <taxon>Actinomycetes</taxon>
        <taxon>Kineosporiales</taxon>
        <taxon>Kineosporiaceae</taxon>
        <taxon>Kineosporia</taxon>
    </lineage>
</organism>
<dbReference type="Pfam" id="PF18907">
    <property type="entry name" value="DUF5662"/>
    <property type="match status" value="1"/>
</dbReference>
<protein>
    <submittedName>
        <fullName evidence="1">DUF5662 family protein</fullName>
    </submittedName>
</protein>
<gene>
    <name evidence="1" type="ORF">LR394_07890</name>
</gene>
<evidence type="ECO:0000313" key="1">
    <source>
        <dbReference type="EMBL" id="MCD5310811.1"/>
    </source>
</evidence>
<sequence>MGELMVQLVHEVLDRSTCHDRSKTLPPEVEVFDVVSPRLKTLTYGSDEYKASLAEMGEALAHHYAENAHHPEHHPDGVNGMTLVDLVEMLSDWKAATERHDDGDLVKSLRIQQGRFAMTWQLTQILSNTAAHFGWIPEQARRVEPPLMDADLAAIHDRAVTAGQAELEGWDQDDRLKAFDESQRDVAPLLEEVKRLRAELAAR</sequence>
<name>A0A9X1ST21_9ACTN</name>
<keyword evidence="2" id="KW-1185">Reference proteome</keyword>
<proteinExistence type="predicted"/>
<dbReference type="InterPro" id="IPR043721">
    <property type="entry name" value="DUF5662"/>
</dbReference>